<dbReference type="InterPro" id="IPR003439">
    <property type="entry name" value="ABC_transporter-like_ATP-bd"/>
</dbReference>
<evidence type="ECO:0000259" key="9">
    <source>
        <dbReference type="PROSITE" id="PS50893"/>
    </source>
</evidence>
<keyword evidence="6 8" id="KW-0472">Membrane</keyword>
<dbReference type="InterPro" id="IPR011527">
    <property type="entry name" value="ABC1_TM_dom"/>
</dbReference>
<dbReference type="Pfam" id="PF00005">
    <property type="entry name" value="ABC_tran"/>
    <property type="match status" value="1"/>
</dbReference>
<accession>A0ABQ7FLE2</accession>
<evidence type="ECO:0000256" key="2">
    <source>
        <dbReference type="ARBA" id="ARBA00022692"/>
    </source>
</evidence>
<evidence type="ECO:0000256" key="1">
    <source>
        <dbReference type="ARBA" id="ARBA00004651"/>
    </source>
</evidence>
<dbReference type="PANTHER" id="PTHR24221">
    <property type="entry name" value="ATP-BINDING CASSETTE SUB-FAMILY B"/>
    <property type="match status" value="1"/>
</dbReference>
<evidence type="ECO:0000256" key="7">
    <source>
        <dbReference type="SAM" id="MobiDB-lite"/>
    </source>
</evidence>
<dbReference type="PROSITE" id="PS00211">
    <property type="entry name" value="ABC_TRANSPORTER_1"/>
    <property type="match status" value="1"/>
</dbReference>
<dbReference type="GO" id="GO:0005524">
    <property type="term" value="F:ATP binding"/>
    <property type="evidence" value="ECO:0007669"/>
    <property type="project" value="UniProtKB-KW"/>
</dbReference>
<dbReference type="EMBL" id="WHPN01000208">
    <property type="protein sequence ID" value="KAF4409517.1"/>
    <property type="molecule type" value="Genomic_DNA"/>
</dbReference>
<dbReference type="SMART" id="SM00382">
    <property type="entry name" value="AAA"/>
    <property type="match status" value="1"/>
</dbReference>
<feature type="transmembrane region" description="Helical" evidence="8">
    <location>
        <begin position="131"/>
        <end position="150"/>
    </location>
</feature>
<reference evidence="11 12" key="1">
    <citation type="submission" date="2019-10" db="EMBL/GenBank/DDBJ databases">
        <title>Streptomyces tenebrisbrunneis sp.nov., an endogenous actinomycete isolated from of Lycium ruthenicum.</title>
        <authorList>
            <person name="Ma L."/>
        </authorList>
    </citation>
    <scope>NUCLEOTIDE SEQUENCE [LARGE SCALE GENOMIC DNA]</scope>
    <source>
        <strain evidence="11 12">TRM 66187</strain>
    </source>
</reference>
<dbReference type="Proteomes" id="UP000621266">
    <property type="component" value="Unassembled WGS sequence"/>
</dbReference>
<dbReference type="InterPro" id="IPR017871">
    <property type="entry name" value="ABC_transporter-like_CS"/>
</dbReference>
<keyword evidence="3" id="KW-0547">Nucleotide-binding</keyword>
<keyword evidence="2 8" id="KW-0812">Transmembrane</keyword>
<gene>
    <name evidence="11" type="ORF">GCU69_08715</name>
</gene>
<evidence type="ECO:0000313" key="11">
    <source>
        <dbReference type="EMBL" id="KAF4409517.1"/>
    </source>
</evidence>
<dbReference type="RefSeq" id="WP_156205555.1">
    <property type="nucleotide sequence ID" value="NZ_WHPN01000208.1"/>
</dbReference>
<keyword evidence="4 11" id="KW-0067">ATP-binding</keyword>
<evidence type="ECO:0000313" key="12">
    <source>
        <dbReference type="Proteomes" id="UP000621266"/>
    </source>
</evidence>
<proteinExistence type="predicted"/>
<keyword evidence="5 8" id="KW-1133">Transmembrane helix</keyword>
<organism evidence="11 12">
    <name type="scientific">Streptomyces lycii</name>
    <dbReference type="NCBI Taxonomy" id="2654337"/>
    <lineage>
        <taxon>Bacteria</taxon>
        <taxon>Bacillati</taxon>
        <taxon>Actinomycetota</taxon>
        <taxon>Actinomycetes</taxon>
        <taxon>Kitasatosporales</taxon>
        <taxon>Streptomycetaceae</taxon>
        <taxon>Streptomyces</taxon>
    </lineage>
</organism>
<feature type="transmembrane region" description="Helical" evidence="8">
    <location>
        <begin position="21"/>
        <end position="44"/>
    </location>
</feature>
<comment type="caution">
    <text evidence="11">The sequence shown here is derived from an EMBL/GenBank/DDBJ whole genome shotgun (WGS) entry which is preliminary data.</text>
</comment>
<evidence type="ECO:0000256" key="3">
    <source>
        <dbReference type="ARBA" id="ARBA00022741"/>
    </source>
</evidence>
<dbReference type="InterPro" id="IPR039421">
    <property type="entry name" value="Type_1_exporter"/>
</dbReference>
<feature type="domain" description="ABC transporter" evidence="9">
    <location>
        <begin position="341"/>
        <end position="588"/>
    </location>
</feature>
<dbReference type="PROSITE" id="PS50929">
    <property type="entry name" value="ABC_TM1F"/>
    <property type="match status" value="1"/>
</dbReference>
<keyword evidence="12" id="KW-1185">Reference proteome</keyword>
<dbReference type="PROSITE" id="PS50893">
    <property type="entry name" value="ABC_TRANSPORTER_2"/>
    <property type="match status" value="1"/>
</dbReference>
<dbReference type="InterPro" id="IPR036640">
    <property type="entry name" value="ABC1_TM_sf"/>
</dbReference>
<evidence type="ECO:0000256" key="5">
    <source>
        <dbReference type="ARBA" id="ARBA00022989"/>
    </source>
</evidence>
<evidence type="ECO:0000256" key="4">
    <source>
        <dbReference type="ARBA" id="ARBA00022840"/>
    </source>
</evidence>
<feature type="transmembrane region" description="Helical" evidence="8">
    <location>
        <begin position="156"/>
        <end position="175"/>
    </location>
</feature>
<protein>
    <submittedName>
        <fullName evidence="11">ATP-binding cassette domain-containing protein</fullName>
    </submittedName>
</protein>
<feature type="region of interest" description="Disordered" evidence="7">
    <location>
        <begin position="596"/>
        <end position="669"/>
    </location>
</feature>
<evidence type="ECO:0000256" key="6">
    <source>
        <dbReference type="ARBA" id="ARBA00023136"/>
    </source>
</evidence>
<evidence type="ECO:0000256" key="8">
    <source>
        <dbReference type="SAM" id="Phobius"/>
    </source>
</evidence>
<dbReference type="SUPFAM" id="SSF52540">
    <property type="entry name" value="P-loop containing nucleoside triphosphate hydrolases"/>
    <property type="match status" value="1"/>
</dbReference>
<dbReference type="InterPro" id="IPR003593">
    <property type="entry name" value="AAA+_ATPase"/>
</dbReference>
<dbReference type="SUPFAM" id="SSF90123">
    <property type="entry name" value="ABC transporter transmembrane region"/>
    <property type="match status" value="1"/>
</dbReference>
<feature type="non-terminal residue" evidence="11">
    <location>
        <position position="669"/>
    </location>
</feature>
<dbReference type="Gene3D" id="3.40.50.300">
    <property type="entry name" value="P-loop containing nucleotide triphosphate hydrolases"/>
    <property type="match status" value="1"/>
</dbReference>
<dbReference type="Gene3D" id="1.20.1560.10">
    <property type="entry name" value="ABC transporter type 1, transmembrane domain"/>
    <property type="match status" value="1"/>
</dbReference>
<feature type="domain" description="ABC transmembrane type-1" evidence="10">
    <location>
        <begin position="24"/>
        <end position="306"/>
    </location>
</feature>
<sequence length="669" mass="70698">MTDTVRSCWTMLGMAWRQSPVKTAVSVVLMLLNAVALPLLALALQRTADAVVARDTAGATTAGLAVAVLAICALTLGHFAHIAYYELSEINILEFDRELIDLANGSAGLEHHERPEYADKMGVLKEELQRLGWGMYGLLSVVSLALAMVVTGLLLALAHPALLLLPLAAIPPLVTSRRAQRVLDRARDAAAPASREGRHLFRLATGAGPAKELRVFRLQREVLRRHETAWDRAANRMWRAEKRALLLTAGGQLVFSAAYIGAVLLVVRQVVAGRGTVGDVVLVITLASQVNQQVTQAVTLLRELQRMAEALTRLRWLRDLVARQAPPPPDADVPPVLRDGIELRGVAFGYPGGGRPVLSGVDLRLPAGSTVALVGENGAGKTTLVKLLCRFHDTTEGTVTVDGTDLRRMPVEDWRSRIAAGFQDFVRFELPAGRAVGVGDLPALDDGAAVTAALGRAGAADVLDRLPDGLATPLGKSYTDGAELSGGQWQKLALGRAMMREEPLLLVLDEPTSALDAEAEHRLFERYARNARRAGRRTGAVTLFVTHRFSTARSADLVVVVADGGIAEAGSHTELLARGGLYAELYTLQAAAYRRGGPGASPDTGVPDTGVPDTGVPDTGVPDTEAPDTTAPDTTAPDTTAPDTTAPDTTAPGTTAPGTAAPDGAPADP</sequence>
<feature type="transmembrane region" description="Helical" evidence="8">
    <location>
        <begin position="244"/>
        <end position="267"/>
    </location>
</feature>
<name>A0ABQ7FLE2_9ACTN</name>
<feature type="transmembrane region" description="Helical" evidence="8">
    <location>
        <begin position="64"/>
        <end position="85"/>
    </location>
</feature>
<dbReference type="PANTHER" id="PTHR24221:SF654">
    <property type="entry name" value="ATP-BINDING CASSETTE SUB-FAMILY B MEMBER 6"/>
    <property type="match status" value="1"/>
</dbReference>
<evidence type="ECO:0000259" key="10">
    <source>
        <dbReference type="PROSITE" id="PS50929"/>
    </source>
</evidence>
<feature type="compositionally biased region" description="Low complexity" evidence="7">
    <location>
        <begin position="622"/>
        <end position="669"/>
    </location>
</feature>
<dbReference type="InterPro" id="IPR027417">
    <property type="entry name" value="P-loop_NTPase"/>
</dbReference>
<comment type="subcellular location">
    <subcellularLocation>
        <location evidence="1">Cell membrane</location>
        <topology evidence="1">Multi-pass membrane protein</topology>
    </subcellularLocation>
</comment>